<evidence type="ECO:0000259" key="3">
    <source>
        <dbReference type="SMART" id="SM00829"/>
    </source>
</evidence>
<dbReference type="AlphaFoldDB" id="A0A1G9JBM1"/>
<dbReference type="PANTHER" id="PTHR48106:SF18">
    <property type="entry name" value="QUINONE OXIDOREDUCTASE PIG3"/>
    <property type="match status" value="1"/>
</dbReference>
<keyword evidence="5" id="KW-1185">Reference proteome</keyword>
<sequence>MMRSLVLLSALGTEEKNAFQHSAAIHGIPFHFGLLATERPEFPSDADAAYQVLVKKRAISINFRDLSILFTLNNGLSNNPGGYNCFGSDFVGEVVAVGRKVKNLKVGDRVIPNCDYEMKPKRGISMRGIPSNRASAAYDFFAAEKLLKIDDSITDEVAACMSIGLQTSYSMIRKAKIRKGERILVTSGSSNTSLFLIEALKAKGHRVTVLTSNPVTQERLGKEQEVILYQNTNDLTAQLDLHKSKYSSGFDVVFDPFSDVFFEKLIDYLNADARYLTCGLYKQKPEFKDLAESSIVSKPPLGYLLAHLIMKNIRLIGNCLGTTKDLVEAIADYKEGKINIAIDAVFSERELGSFIDKAFTDKRRSGKVVLTYY</sequence>
<keyword evidence="2" id="KW-0560">Oxidoreductase</keyword>
<dbReference type="SUPFAM" id="SSF50129">
    <property type="entry name" value="GroES-like"/>
    <property type="match status" value="1"/>
</dbReference>
<evidence type="ECO:0000313" key="5">
    <source>
        <dbReference type="Proteomes" id="UP000183200"/>
    </source>
</evidence>
<dbReference type="CDD" id="cd05188">
    <property type="entry name" value="MDR"/>
    <property type="match status" value="1"/>
</dbReference>
<dbReference type="InterPro" id="IPR011032">
    <property type="entry name" value="GroES-like_sf"/>
</dbReference>
<accession>A0A1G9JBM1</accession>
<reference evidence="5" key="1">
    <citation type="submission" date="2016-10" db="EMBL/GenBank/DDBJ databases">
        <authorList>
            <person name="Varghese N."/>
            <person name="Submissions S."/>
        </authorList>
    </citation>
    <scope>NUCLEOTIDE SEQUENCE [LARGE SCALE GENOMIC DNA]</scope>
    <source>
        <strain evidence="5">DSM 19110</strain>
    </source>
</reference>
<keyword evidence="1" id="KW-0521">NADP</keyword>
<dbReference type="RefSeq" id="WP_074604115.1">
    <property type="nucleotide sequence ID" value="NZ_FNGY01000001.1"/>
</dbReference>
<dbReference type="InterPro" id="IPR013154">
    <property type="entry name" value="ADH-like_N"/>
</dbReference>
<dbReference type="Gene3D" id="3.90.180.10">
    <property type="entry name" value="Medium-chain alcohol dehydrogenases, catalytic domain"/>
    <property type="match status" value="1"/>
</dbReference>
<dbReference type="InterPro" id="IPR020843">
    <property type="entry name" value="ER"/>
</dbReference>
<feature type="domain" description="Enoyl reductase (ER)" evidence="3">
    <location>
        <begin position="33"/>
        <end position="370"/>
    </location>
</feature>
<evidence type="ECO:0000313" key="4">
    <source>
        <dbReference type="EMBL" id="SDL34979.1"/>
    </source>
</evidence>
<proteinExistence type="predicted"/>
<dbReference type="SUPFAM" id="SSF51735">
    <property type="entry name" value="NAD(P)-binding Rossmann-fold domains"/>
    <property type="match status" value="1"/>
</dbReference>
<dbReference type="Proteomes" id="UP000183200">
    <property type="component" value="Unassembled WGS sequence"/>
</dbReference>
<protein>
    <submittedName>
        <fullName evidence="4">NADPH:quinone reductase</fullName>
    </submittedName>
</protein>
<dbReference type="Pfam" id="PF08240">
    <property type="entry name" value="ADH_N"/>
    <property type="match status" value="1"/>
</dbReference>
<organism evidence="4 5">
    <name type="scientific">Pedobacter steynii</name>
    <dbReference type="NCBI Taxonomy" id="430522"/>
    <lineage>
        <taxon>Bacteria</taxon>
        <taxon>Pseudomonadati</taxon>
        <taxon>Bacteroidota</taxon>
        <taxon>Sphingobacteriia</taxon>
        <taxon>Sphingobacteriales</taxon>
        <taxon>Sphingobacteriaceae</taxon>
        <taxon>Pedobacter</taxon>
    </lineage>
</organism>
<dbReference type="SMART" id="SM00829">
    <property type="entry name" value="PKS_ER"/>
    <property type="match status" value="1"/>
</dbReference>
<evidence type="ECO:0000256" key="1">
    <source>
        <dbReference type="ARBA" id="ARBA00022857"/>
    </source>
</evidence>
<dbReference type="GO" id="GO:0070402">
    <property type="term" value="F:NADPH binding"/>
    <property type="evidence" value="ECO:0007669"/>
    <property type="project" value="TreeGrafter"/>
</dbReference>
<dbReference type="OrthoDB" id="9787435at2"/>
<dbReference type="EMBL" id="FNGY01000001">
    <property type="protein sequence ID" value="SDL34979.1"/>
    <property type="molecule type" value="Genomic_DNA"/>
</dbReference>
<evidence type="ECO:0000256" key="2">
    <source>
        <dbReference type="ARBA" id="ARBA00023002"/>
    </source>
</evidence>
<gene>
    <name evidence="4" type="ORF">SAMN05421820_101215</name>
</gene>
<dbReference type="PANTHER" id="PTHR48106">
    <property type="entry name" value="QUINONE OXIDOREDUCTASE PIG3-RELATED"/>
    <property type="match status" value="1"/>
</dbReference>
<dbReference type="InterPro" id="IPR036291">
    <property type="entry name" value="NAD(P)-bd_dom_sf"/>
</dbReference>
<name>A0A1G9JBM1_9SPHI</name>
<dbReference type="GO" id="GO:0016651">
    <property type="term" value="F:oxidoreductase activity, acting on NAD(P)H"/>
    <property type="evidence" value="ECO:0007669"/>
    <property type="project" value="TreeGrafter"/>
</dbReference>